<dbReference type="SUPFAM" id="SSF47384">
    <property type="entry name" value="Homodimeric domain of signal transducing histidine kinase"/>
    <property type="match status" value="1"/>
</dbReference>
<feature type="domain" description="Response regulatory" evidence="6">
    <location>
        <begin position="3"/>
        <end position="117"/>
    </location>
</feature>
<name>A0A3P3XFG0_9SPIR</name>
<proteinExistence type="predicted"/>
<evidence type="ECO:0000256" key="2">
    <source>
        <dbReference type="ARBA" id="ARBA00012438"/>
    </source>
</evidence>
<dbReference type="InterPro" id="IPR003661">
    <property type="entry name" value="HisK_dim/P_dom"/>
</dbReference>
<dbReference type="EC" id="2.7.13.3" evidence="2"/>
<dbReference type="PANTHER" id="PTHR43065:SF42">
    <property type="entry name" value="TWO-COMPONENT SENSOR PPRA"/>
    <property type="match status" value="1"/>
</dbReference>
<keyword evidence="3 4" id="KW-0597">Phosphoprotein</keyword>
<dbReference type="Gene3D" id="3.40.50.2300">
    <property type="match status" value="2"/>
</dbReference>
<dbReference type="CDD" id="cd00156">
    <property type="entry name" value="REC"/>
    <property type="match status" value="1"/>
</dbReference>
<evidence type="ECO:0000259" key="5">
    <source>
        <dbReference type="PROSITE" id="PS50109"/>
    </source>
</evidence>
<dbReference type="InterPro" id="IPR004358">
    <property type="entry name" value="Sig_transdc_His_kin-like_C"/>
</dbReference>
<dbReference type="EMBL" id="FWDM01000003">
    <property type="protein sequence ID" value="SLM10054.1"/>
    <property type="molecule type" value="Genomic_DNA"/>
</dbReference>
<dbReference type="InterPro" id="IPR003594">
    <property type="entry name" value="HATPase_dom"/>
</dbReference>
<dbReference type="InterPro" id="IPR036890">
    <property type="entry name" value="HATPase_C_sf"/>
</dbReference>
<dbReference type="InterPro" id="IPR005467">
    <property type="entry name" value="His_kinase_dom"/>
</dbReference>
<evidence type="ECO:0000259" key="6">
    <source>
        <dbReference type="PROSITE" id="PS50110"/>
    </source>
</evidence>
<accession>A0A3P3XFG0</accession>
<dbReference type="InterPro" id="IPR001789">
    <property type="entry name" value="Sig_transdc_resp-reg_receiver"/>
</dbReference>
<dbReference type="CDD" id="cd00082">
    <property type="entry name" value="HisKA"/>
    <property type="match status" value="1"/>
</dbReference>
<dbReference type="Gene3D" id="3.30.450.20">
    <property type="entry name" value="PAS domain"/>
    <property type="match status" value="1"/>
</dbReference>
<comment type="catalytic activity">
    <reaction evidence="1">
        <text>ATP + protein L-histidine = ADP + protein N-phospho-L-histidine.</text>
        <dbReference type="EC" id="2.7.13.3"/>
    </reaction>
</comment>
<dbReference type="Pfam" id="PF00072">
    <property type="entry name" value="Response_reg"/>
    <property type="match status" value="1"/>
</dbReference>
<reference evidence="7" key="1">
    <citation type="submission" date="2017-02" db="EMBL/GenBank/DDBJ databases">
        <authorList>
            <person name="Regsiter A."/>
            <person name="William W."/>
        </authorList>
    </citation>
    <scope>NUCLEOTIDE SEQUENCE</scope>
    <source>
        <strain evidence="7">Bib</strain>
    </source>
</reference>
<dbReference type="PROSITE" id="PS50109">
    <property type="entry name" value="HIS_KIN"/>
    <property type="match status" value="1"/>
</dbReference>
<dbReference type="PANTHER" id="PTHR43065">
    <property type="entry name" value="SENSOR HISTIDINE KINASE"/>
    <property type="match status" value="1"/>
</dbReference>
<feature type="modified residue" description="4-aspartylphosphate" evidence="4">
    <location>
        <position position="53"/>
    </location>
</feature>
<evidence type="ECO:0000256" key="1">
    <source>
        <dbReference type="ARBA" id="ARBA00000085"/>
    </source>
</evidence>
<dbReference type="SUPFAM" id="SSF55874">
    <property type="entry name" value="ATPase domain of HSP90 chaperone/DNA topoisomerase II/histidine kinase"/>
    <property type="match status" value="1"/>
</dbReference>
<feature type="domain" description="Response regulatory" evidence="6">
    <location>
        <begin position="515"/>
        <end position="625"/>
    </location>
</feature>
<dbReference type="SUPFAM" id="SSF52172">
    <property type="entry name" value="CheY-like"/>
    <property type="match status" value="2"/>
</dbReference>
<dbReference type="SUPFAM" id="SSF55785">
    <property type="entry name" value="PYP-like sensor domain (PAS domain)"/>
    <property type="match status" value="1"/>
</dbReference>
<gene>
    <name evidence="7" type="ORF">SPIROBIBN47_110022</name>
</gene>
<dbReference type="PRINTS" id="PR00344">
    <property type="entry name" value="BCTRLSENSOR"/>
</dbReference>
<feature type="modified residue" description="4-aspartylphosphate" evidence="4">
    <location>
        <position position="564"/>
    </location>
</feature>
<dbReference type="Gene3D" id="3.30.565.10">
    <property type="entry name" value="Histidine kinase-like ATPase, C-terminal domain"/>
    <property type="match status" value="1"/>
</dbReference>
<evidence type="ECO:0000256" key="4">
    <source>
        <dbReference type="PROSITE-ProRule" id="PRU00169"/>
    </source>
</evidence>
<feature type="domain" description="Histidine kinase" evidence="5">
    <location>
        <begin position="260"/>
        <end position="484"/>
    </location>
</feature>
<dbReference type="SMART" id="SM00448">
    <property type="entry name" value="REC"/>
    <property type="match status" value="2"/>
</dbReference>
<dbReference type="InterPro" id="IPR036097">
    <property type="entry name" value="HisK_dim/P_sf"/>
</dbReference>
<dbReference type="GO" id="GO:0000155">
    <property type="term" value="F:phosphorelay sensor kinase activity"/>
    <property type="evidence" value="ECO:0007669"/>
    <property type="project" value="InterPro"/>
</dbReference>
<evidence type="ECO:0000256" key="3">
    <source>
        <dbReference type="ARBA" id="ARBA00022553"/>
    </source>
</evidence>
<sequence length="630" mass="69622">MPKIAVLEADAVIALDIAKSIEQANLASVDVFESFGALEPELTEQHFNLLVIDIDDNREEDIQTATRVYRDFGIHCIVISDHIASASLVKLREAEPLGMLVKPFSSRELIANVETGLYRVSMEQKLRDSERRYRNLFAYSLSARCISAFDGAILERNNAFETQFGLPQKIRNIQELFTEESIWNRVLDSLEKGQVLQEELRTRDSGEGARDVLSSFSYFQDEQNETRVLCEFIDITESKRLRDELFQSQKLEAIGRLAGGVAHDLNNFLTSMIGSLEMIKLDAGTSKEISEDIAGMEHVIQKTSALTRQLLGFSRRKSFSPAVLDLREVLSDSHKMLKRLIPEKIYISLSLPDSPCPVIADAGHIEQILLNLVVNARDALETADNPHISILLSHTAVKREKAGKSLVPEGNYALIEVKDNGIGIEPAVMEKIFEPFFTTKGEGKGTGLGLSIVSSLVDLNGGYIGAESTPSAGTTFRIWLPLAKGSQTSEVSEASSVLPTENIYNHYASELKGKRILIVDDDESVLATCKRTLERAGCLTETCVNAGEALLLLEHHTFDLLLVDIVLPGVYGTELWQRLKKGNSVVSCLYMTGYEPHSLGVETEEPILLKPFAPAALIEACAKAIKRGRA</sequence>
<protein>
    <recommendedName>
        <fullName evidence="2">histidine kinase</fullName>
        <ecNumber evidence="2">2.7.13.3</ecNumber>
    </recommendedName>
</protein>
<dbReference type="InterPro" id="IPR035965">
    <property type="entry name" value="PAS-like_dom_sf"/>
</dbReference>
<dbReference type="PROSITE" id="PS50110">
    <property type="entry name" value="RESPONSE_REGULATORY"/>
    <property type="match status" value="2"/>
</dbReference>
<dbReference type="Gene3D" id="1.10.287.130">
    <property type="match status" value="1"/>
</dbReference>
<dbReference type="AlphaFoldDB" id="A0A3P3XFG0"/>
<dbReference type="InterPro" id="IPR011006">
    <property type="entry name" value="CheY-like_superfamily"/>
</dbReference>
<dbReference type="NCBIfam" id="TIGR00229">
    <property type="entry name" value="sensory_box"/>
    <property type="match status" value="1"/>
</dbReference>
<dbReference type="SMART" id="SM00387">
    <property type="entry name" value="HATPase_c"/>
    <property type="match status" value="1"/>
</dbReference>
<dbReference type="Pfam" id="PF02518">
    <property type="entry name" value="HATPase_c"/>
    <property type="match status" value="1"/>
</dbReference>
<keyword evidence="7" id="KW-0418">Kinase</keyword>
<organism evidence="7">
    <name type="scientific">uncultured spirochete</name>
    <dbReference type="NCBI Taxonomy" id="156406"/>
    <lineage>
        <taxon>Bacteria</taxon>
        <taxon>Pseudomonadati</taxon>
        <taxon>Spirochaetota</taxon>
        <taxon>Spirochaetia</taxon>
        <taxon>Spirochaetales</taxon>
        <taxon>environmental samples</taxon>
    </lineage>
</organism>
<dbReference type="SMART" id="SM00388">
    <property type="entry name" value="HisKA"/>
    <property type="match status" value="1"/>
</dbReference>
<keyword evidence="7" id="KW-0808">Transferase</keyword>
<evidence type="ECO:0000313" key="7">
    <source>
        <dbReference type="EMBL" id="SLM10054.1"/>
    </source>
</evidence>
<dbReference type="InterPro" id="IPR000014">
    <property type="entry name" value="PAS"/>
</dbReference>